<dbReference type="PANTHER" id="PTHR33096">
    <property type="entry name" value="CXC2 DOMAIN-CONTAINING PROTEIN"/>
    <property type="match status" value="1"/>
</dbReference>
<sequence length="716" mass="81122">MPSSSRALKAHLCSQQAGQTSNLANFDIDPTEPLPQAQLWDDSDPADWETFEEPTRPITSLTQQILYFNSAQQKQQMKKTGIESYPNFIGLLETGYMGSSPVQPQTAFSICLLQFHNLAWQWCNVAILPFTEMLAGWLEERSERLLNEERTKAKMRKPFSAAVNTFRHMLQKTNNLVNTALQLTKTQVLARSSCPGCFGPTPENDSYASRSSLKNSLIICLDGNFQHRCHAKAGGQAIPLVIPPIFLEPESVEKMWSEIENLGRPDRDYFAFPHKKEQVNFGTSVFHAYVHEWKCQVEYNPRFKKGWGLSDGEGCERLWSSLSPIIQKLRYSSRNHCFGALSHLCQFHNAEGLISLILWLRKKFDAAKLARRAAKEHLNCLIQLPNPFNENGSFNYTQEFFKTQWENQVNHLKQLSDEDSERRENLNKLLEKEEALRKLCEVVQNARWALQANAIDRLADDINKAELSQQELANQLGIEYAGLGTNVEKEKMKLLVWGVKRSLYAKAVEIMGVQQPIIESRTVVKLIAKFNKQNRLYLMKFDPNVLADPSYQLLTGDLFVSMELDDAFWSEAHFYHLQAPWAISLDVRAGIRASLMVDRAEEELDLIAQELGRAMTWAVEYHNLLLDLATRIQNLPPGSNEVVTPARVGTFDTQSGQQVLMYNLTSDDVPPVGDKADEALQEQAFLDNAEDGEEAEDGDVNLMKGNNNDTGDTAAN</sequence>
<feature type="region of interest" description="Disordered" evidence="2">
    <location>
        <begin position="688"/>
        <end position="716"/>
    </location>
</feature>
<keyword evidence="6" id="KW-1185">Reference proteome</keyword>
<dbReference type="Proteomes" id="UP000005240">
    <property type="component" value="Unassembled WGS sequence"/>
</dbReference>
<dbReference type="InterPro" id="IPR040521">
    <property type="entry name" value="KDZ"/>
</dbReference>
<accession>A0A180H0M0</accession>
<dbReference type="Pfam" id="PF18802">
    <property type="entry name" value="CxC1"/>
    <property type="match status" value="1"/>
</dbReference>
<dbReference type="EnsemblFungi" id="PTTG_25597-t43_1">
    <property type="protein sequence ID" value="PTTG_25597-t43_1-p1"/>
    <property type="gene ID" value="PTTG_25597"/>
</dbReference>
<dbReference type="OrthoDB" id="2496649at2759"/>
<feature type="compositionally biased region" description="Polar residues" evidence="2">
    <location>
        <begin position="704"/>
        <end position="716"/>
    </location>
</feature>
<feature type="domain" description="CxC1-like cysteine cluster associated with KDZ transposases" evidence="3">
    <location>
        <begin position="72"/>
        <end position="143"/>
    </location>
</feature>
<evidence type="ECO:0000256" key="1">
    <source>
        <dbReference type="SAM" id="Coils"/>
    </source>
</evidence>
<reference evidence="5 6" key="3">
    <citation type="journal article" date="2017" name="G3 (Bethesda)">
        <title>Comparative analysis highlights variable genome content of wheat rusts and divergence of the mating loci.</title>
        <authorList>
            <person name="Cuomo C.A."/>
            <person name="Bakkeren G."/>
            <person name="Khalil H.B."/>
            <person name="Panwar V."/>
            <person name="Joly D."/>
            <person name="Linning R."/>
            <person name="Sakthikumar S."/>
            <person name="Song X."/>
            <person name="Adiconis X."/>
            <person name="Fan L."/>
            <person name="Goldberg J.M."/>
            <person name="Levin J.Z."/>
            <person name="Young S."/>
            <person name="Zeng Q."/>
            <person name="Anikster Y."/>
            <person name="Bruce M."/>
            <person name="Wang M."/>
            <person name="Yin C."/>
            <person name="McCallum B."/>
            <person name="Szabo L.J."/>
            <person name="Hulbert S."/>
            <person name="Chen X."/>
            <person name="Fellers J.P."/>
        </authorList>
    </citation>
    <scope>NUCLEOTIDE SEQUENCE</scope>
    <source>
        <strain evidence="6">Isolate 1-1 / race 1 (BBBD)</strain>
        <strain evidence="5">isolate 1-1 / race 1 (BBBD)</strain>
    </source>
</reference>
<name>A0A180H0M0_PUCT1</name>
<gene>
    <name evidence="4" type="ORF">PTTG_25597</name>
</gene>
<organism evidence="4">
    <name type="scientific">Puccinia triticina (isolate 1-1 / race 1 (BBBD))</name>
    <name type="common">Brown leaf rust fungus</name>
    <dbReference type="NCBI Taxonomy" id="630390"/>
    <lineage>
        <taxon>Eukaryota</taxon>
        <taxon>Fungi</taxon>
        <taxon>Dikarya</taxon>
        <taxon>Basidiomycota</taxon>
        <taxon>Pucciniomycotina</taxon>
        <taxon>Pucciniomycetes</taxon>
        <taxon>Pucciniales</taxon>
        <taxon>Pucciniaceae</taxon>
        <taxon>Puccinia</taxon>
    </lineage>
</organism>
<dbReference type="AlphaFoldDB" id="A0A180H0M0"/>
<reference evidence="5" key="4">
    <citation type="submission" date="2025-05" db="UniProtKB">
        <authorList>
            <consortium name="EnsemblFungi"/>
        </authorList>
    </citation>
    <scope>IDENTIFICATION</scope>
    <source>
        <strain evidence="5">isolate 1-1 / race 1 (BBBD)</strain>
    </source>
</reference>
<dbReference type="PANTHER" id="PTHR33096:SF1">
    <property type="entry name" value="CXC1-LIKE CYSTEINE CLUSTER ASSOCIATED WITH KDZ TRANSPOSASES DOMAIN-CONTAINING PROTEIN"/>
    <property type="match status" value="1"/>
</dbReference>
<evidence type="ECO:0000259" key="3">
    <source>
        <dbReference type="Pfam" id="PF18802"/>
    </source>
</evidence>
<reference evidence="4" key="1">
    <citation type="submission" date="2009-11" db="EMBL/GenBank/DDBJ databases">
        <authorList>
            <consortium name="The Broad Institute Genome Sequencing Platform"/>
            <person name="Ward D."/>
            <person name="Feldgarden M."/>
            <person name="Earl A."/>
            <person name="Young S.K."/>
            <person name="Zeng Q."/>
            <person name="Koehrsen M."/>
            <person name="Alvarado L."/>
            <person name="Berlin A."/>
            <person name="Bochicchio J."/>
            <person name="Borenstein D."/>
            <person name="Chapman S.B."/>
            <person name="Chen Z."/>
            <person name="Engels R."/>
            <person name="Freedman E."/>
            <person name="Gellesch M."/>
            <person name="Goldberg J."/>
            <person name="Griggs A."/>
            <person name="Gujja S."/>
            <person name="Heilman E."/>
            <person name="Heiman D."/>
            <person name="Hepburn T."/>
            <person name="Howarth C."/>
            <person name="Jen D."/>
            <person name="Larson L."/>
            <person name="Lewis B."/>
            <person name="Mehta T."/>
            <person name="Park D."/>
            <person name="Pearson M."/>
            <person name="Roberts A."/>
            <person name="Saif S."/>
            <person name="Shea T."/>
            <person name="Shenoy N."/>
            <person name="Sisk P."/>
            <person name="Stolte C."/>
            <person name="Sykes S."/>
            <person name="Thomson T."/>
            <person name="Walk T."/>
            <person name="White J."/>
            <person name="Yandava C."/>
            <person name="Izard J."/>
            <person name="Baranova O.V."/>
            <person name="Blanton J.M."/>
            <person name="Tanner A.C."/>
            <person name="Dewhirst F.E."/>
            <person name="Haas B."/>
            <person name="Nusbaum C."/>
            <person name="Birren B."/>
        </authorList>
    </citation>
    <scope>NUCLEOTIDE SEQUENCE [LARGE SCALE GENOMIC DNA]</scope>
    <source>
        <strain evidence="4">1-1 BBBD Race 1</strain>
    </source>
</reference>
<evidence type="ECO:0000313" key="4">
    <source>
        <dbReference type="EMBL" id="OAV98586.1"/>
    </source>
</evidence>
<evidence type="ECO:0000256" key="2">
    <source>
        <dbReference type="SAM" id="MobiDB-lite"/>
    </source>
</evidence>
<dbReference type="Pfam" id="PF18758">
    <property type="entry name" value="KDZ"/>
    <property type="match status" value="1"/>
</dbReference>
<protein>
    <submittedName>
        <fullName evidence="5">CxC1 domain-containing protein</fullName>
    </submittedName>
</protein>
<dbReference type="EMBL" id="ADAS02000006">
    <property type="protein sequence ID" value="OAV98586.1"/>
    <property type="molecule type" value="Genomic_DNA"/>
</dbReference>
<reference evidence="4" key="2">
    <citation type="submission" date="2016-05" db="EMBL/GenBank/DDBJ databases">
        <title>Comparative analysis highlights variable genome content of wheat rusts and divergence of the mating loci.</title>
        <authorList>
            <person name="Cuomo C.A."/>
            <person name="Bakkeren G."/>
            <person name="Szabo L."/>
            <person name="Khalil H."/>
            <person name="Joly D."/>
            <person name="Goldberg J."/>
            <person name="Young S."/>
            <person name="Zeng Q."/>
            <person name="Fellers J."/>
        </authorList>
    </citation>
    <scope>NUCLEOTIDE SEQUENCE [LARGE SCALE GENOMIC DNA]</scope>
    <source>
        <strain evidence="4">1-1 BBBD Race 1</strain>
    </source>
</reference>
<proteinExistence type="predicted"/>
<feature type="compositionally biased region" description="Acidic residues" evidence="2">
    <location>
        <begin position="688"/>
        <end position="699"/>
    </location>
</feature>
<dbReference type="STRING" id="630390.A0A180H0M0"/>
<keyword evidence="1" id="KW-0175">Coiled coil</keyword>
<dbReference type="VEuPathDB" id="FungiDB:PTTG_25597"/>
<evidence type="ECO:0000313" key="5">
    <source>
        <dbReference type="EnsemblFungi" id="PTTG_25597-t43_1-p1"/>
    </source>
</evidence>
<feature type="coiled-coil region" evidence="1">
    <location>
        <begin position="412"/>
        <end position="475"/>
    </location>
</feature>
<evidence type="ECO:0000313" key="6">
    <source>
        <dbReference type="Proteomes" id="UP000005240"/>
    </source>
</evidence>
<dbReference type="InterPro" id="IPR041320">
    <property type="entry name" value="CxC1"/>
</dbReference>